<reference key="1">
    <citation type="submission" date="2010-11" db="EMBL/GenBank/DDBJ databases">
        <title>The complete genome of Paludibacter propionicigenes DSM 17365.</title>
        <authorList>
            <consortium name="US DOE Joint Genome Institute (JGI-PGF)"/>
            <person name="Lucas S."/>
            <person name="Copeland A."/>
            <person name="Lapidus A."/>
            <person name="Bruce D."/>
            <person name="Goodwin L."/>
            <person name="Pitluck S."/>
            <person name="Kyrpides N."/>
            <person name="Mavromatis K."/>
            <person name="Ivanova N."/>
            <person name="Munk A.C."/>
            <person name="Brettin T."/>
            <person name="Detter J.C."/>
            <person name="Han C."/>
            <person name="Tapia R."/>
            <person name="Land M."/>
            <person name="Hauser L."/>
            <person name="Markowitz V."/>
            <person name="Cheng J.-F."/>
            <person name="Hugenholtz P."/>
            <person name="Woyke T."/>
            <person name="Wu D."/>
            <person name="Gronow S."/>
            <person name="Wellnitz S."/>
            <person name="Brambilla E."/>
            <person name="Klenk H.-P."/>
            <person name="Eisen J.A."/>
        </authorList>
    </citation>
    <scope>NUCLEOTIDE SEQUENCE</scope>
    <source>
        <strain>WB4</strain>
    </source>
</reference>
<dbReference type="SUPFAM" id="SSF51161">
    <property type="entry name" value="Trimeric LpxA-like enzymes"/>
    <property type="match status" value="1"/>
</dbReference>
<dbReference type="Proteomes" id="UP000008718">
    <property type="component" value="Chromosome"/>
</dbReference>
<evidence type="ECO:0000313" key="4">
    <source>
        <dbReference type="EMBL" id="ADQ78561.1"/>
    </source>
</evidence>
<dbReference type="InterPro" id="IPR011004">
    <property type="entry name" value="Trimer_LpxA-like_sf"/>
</dbReference>
<reference evidence="4 5" key="2">
    <citation type="journal article" date="2011" name="Stand. Genomic Sci.">
        <title>Complete genome sequence of Paludibacter propionicigenes type strain (WB4).</title>
        <authorList>
            <person name="Gronow S."/>
            <person name="Munk C."/>
            <person name="Lapidus A."/>
            <person name="Nolan M."/>
            <person name="Lucas S."/>
            <person name="Hammon N."/>
            <person name="Deshpande S."/>
            <person name="Cheng J.F."/>
            <person name="Tapia R."/>
            <person name="Han C."/>
            <person name="Goodwin L."/>
            <person name="Pitluck S."/>
            <person name="Liolios K."/>
            <person name="Ivanova N."/>
            <person name="Mavromatis K."/>
            <person name="Mikhailova N."/>
            <person name="Pati A."/>
            <person name="Chen A."/>
            <person name="Palaniappan K."/>
            <person name="Land M."/>
            <person name="Hauser L."/>
            <person name="Chang Y.J."/>
            <person name="Jeffries C.D."/>
            <person name="Brambilla E."/>
            <person name="Rohde M."/>
            <person name="Goker M."/>
            <person name="Detter J.C."/>
            <person name="Woyke T."/>
            <person name="Bristow J."/>
            <person name="Eisen J.A."/>
            <person name="Markowitz V."/>
            <person name="Hugenholtz P."/>
            <person name="Kyrpides N.C."/>
            <person name="Klenk H.P."/>
        </authorList>
    </citation>
    <scope>NUCLEOTIDE SEQUENCE [LARGE SCALE GENOMIC DNA]</scope>
    <source>
        <strain evidence="5">DSM 17365 / JCM 13257 / WB4</strain>
    </source>
</reference>
<dbReference type="Gene3D" id="2.160.10.10">
    <property type="entry name" value="Hexapeptide repeat proteins"/>
    <property type="match status" value="2"/>
</dbReference>
<evidence type="ECO:0000256" key="1">
    <source>
        <dbReference type="ARBA" id="ARBA00022679"/>
    </source>
</evidence>
<dbReference type="HOGENOM" id="CLU_051638_7_0_10"/>
<dbReference type="CDD" id="cd04647">
    <property type="entry name" value="LbH_MAT_like"/>
    <property type="match status" value="1"/>
</dbReference>
<dbReference type="GO" id="GO:0016746">
    <property type="term" value="F:acyltransferase activity"/>
    <property type="evidence" value="ECO:0007669"/>
    <property type="project" value="UniProtKB-KW"/>
</dbReference>
<keyword evidence="2" id="KW-0677">Repeat</keyword>
<dbReference type="RefSeq" id="WP_013443930.1">
    <property type="nucleotide sequence ID" value="NC_014734.1"/>
</dbReference>
<dbReference type="PANTHER" id="PTHR23416:SF78">
    <property type="entry name" value="LIPOPOLYSACCHARIDE BIOSYNTHESIS O-ACETYL TRANSFERASE WBBJ-RELATED"/>
    <property type="match status" value="1"/>
</dbReference>
<dbReference type="AlphaFoldDB" id="E4T1G7"/>
<organism evidence="4 5">
    <name type="scientific">Paludibacter propionicigenes (strain DSM 17365 / JCM 13257 / WB4)</name>
    <dbReference type="NCBI Taxonomy" id="694427"/>
    <lineage>
        <taxon>Bacteria</taxon>
        <taxon>Pseudomonadati</taxon>
        <taxon>Bacteroidota</taxon>
        <taxon>Bacteroidia</taxon>
        <taxon>Bacteroidales</taxon>
        <taxon>Paludibacteraceae</taxon>
        <taxon>Paludibacter</taxon>
    </lineage>
</organism>
<dbReference type="KEGG" id="ppn:Palpr_0401"/>
<keyword evidence="5" id="KW-1185">Reference proteome</keyword>
<evidence type="ECO:0000313" key="5">
    <source>
        <dbReference type="Proteomes" id="UP000008718"/>
    </source>
</evidence>
<dbReference type="EMBL" id="CP002345">
    <property type="protein sequence ID" value="ADQ78561.1"/>
    <property type="molecule type" value="Genomic_DNA"/>
</dbReference>
<dbReference type="PROSITE" id="PS00101">
    <property type="entry name" value="HEXAPEP_TRANSFERASES"/>
    <property type="match status" value="1"/>
</dbReference>
<dbReference type="InterPro" id="IPR018357">
    <property type="entry name" value="Hexapep_transf_CS"/>
</dbReference>
<accession>E4T1G7</accession>
<proteinExistence type="predicted"/>
<dbReference type="InterPro" id="IPR051159">
    <property type="entry name" value="Hexapeptide_acetyltransf"/>
</dbReference>
<sequence>MKSYLYKVYRIFFKVVHRFYSYQTYRIIKRKLDRLYTFWIGNNIKYIGVNSVIGRDCFLLGGKHIEIGENTSIGCHAVITCWDKYEKVKLYPSIKIGNNCSIGEYCHISSTNLISIGNGVLTGRRVTITDNSHGNSSFGELEIPPIKRKIYSKGSVIIEDNVWIGDKASIMAGVHIGKGAVIAANAVVTKDVLPYTIMGGVPAKILKPLISNESK</sequence>
<protein>
    <submittedName>
        <fullName evidence="4">Putative acetyl transferase</fullName>
    </submittedName>
</protein>
<evidence type="ECO:0000256" key="3">
    <source>
        <dbReference type="ARBA" id="ARBA00023315"/>
    </source>
</evidence>
<name>E4T1G7_PALPW</name>
<dbReference type="InterPro" id="IPR001451">
    <property type="entry name" value="Hexapep"/>
</dbReference>
<dbReference type="PANTHER" id="PTHR23416">
    <property type="entry name" value="SIALIC ACID SYNTHASE-RELATED"/>
    <property type="match status" value="1"/>
</dbReference>
<dbReference type="OrthoDB" id="9812571at2"/>
<dbReference type="STRING" id="694427.Palpr_0401"/>
<keyword evidence="3" id="KW-0012">Acyltransferase</keyword>
<dbReference type="Pfam" id="PF00132">
    <property type="entry name" value="Hexapep"/>
    <property type="match status" value="1"/>
</dbReference>
<keyword evidence="1 4" id="KW-0808">Transferase</keyword>
<gene>
    <name evidence="4" type="ordered locus">Palpr_0401</name>
</gene>
<dbReference type="eggNOG" id="COG0110">
    <property type="taxonomic scope" value="Bacteria"/>
</dbReference>
<evidence type="ECO:0000256" key="2">
    <source>
        <dbReference type="ARBA" id="ARBA00022737"/>
    </source>
</evidence>